<protein>
    <submittedName>
        <fullName evidence="2">Single-stranded DNA-binding protein</fullName>
    </submittedName>
</protein>
<dbReference type="EMBL" id="CP048914">
    <property type="protein sequence ID" value="QMS85262.1"/>
    <property type="molecule type" value="Genomic_DNA"/>
</dbReference>
<dbReference type="Pfam" id="PF00436">
    <property type="entry name" value="SSB"/>
    <property type="match status" value="1"/>
</dbReference>
<organism evidence="2 3">
    <name type="scientific">Candidatus Xianfuyuplasma coldseepsis</name>
    <dbReference type="NCBI Taxonomy" id="2782163"/>
    <lineage>
        <taxon>Bacteria</taxon>
        <taxon>Bacillati</taxon>
        <taxon>Mycoplasmatota</taxon>
        <taxon>Mollicutes</taxon>
        <taxon>Candidatus Izemoplasmatales</taxon>
        <taxon>Candidatus Izemoplasmataceae</taxon>
        <taxon>Candidatus Xianfuyuplasma</taxon>
    </lineage>
</organism>
<dbReference type="InterPro" id="IPR000424">
    <property type="entry name" value="Primosome_PriB/ssb"/>
</dbReference>
<sequence length="104" mass="11833">MLNQCILVGRVVQIKEENKTTILTLRIARNYKDPDTEEYEVDNLDVQLSEHLSATAKEYLSEESTVGVKARIASEKRIVANDEITLHTIIAEKLTFINTKKSEN</sequence>
<dbReference type="RefSeq" id="WP_258877052.1">
    <property type="nucleotide sequence ID" value="NZ_CP048914.1"/>
</dbReference>
<reference evidence="2 3" key="1">
    <citation type="submission" date="2020-02" db="EMBL/GenBank/DDBJ databases">
        <authorList>
            <person name="Zheng R.K."/>
            <person name="Sun C.M."/>
        </authorList>
    </citation>
    <scope>NUCLEOTIDE SEQUENCE [LARGE SCALE GENOMIC DNA]</scope>
    <source>
        <strain evidence="3">zrk13</strain>
    </source>
</reference>
<dbReference type="InterPro" id="IPR012340">
    <property type="entry name" value="NA-bd_OB-fold"/>
</dbReference>
<proteinExistence type="predicted"/>
<evidence type="ECO:0000256" key="1">
    <source>
        <dbReference type="ARBA" id="ARBA00023125"/>
    </source>
</evidence>
<dbReference type="KEGG" id="xcl:G4Z02_05700"/>
<dbReference type="SUPFAM" id="SSF50249">
    <property type="entry name" value="Nucleic acid-binding proteins"/>
    <property type="match status" value="1"/>
</dbReference>
<dbReference type="Proteomes" id="UP000514720">
    <property type="component" value="Chromosome"/>
</dbReference>
<gene>
    <name evidence="2" type="ORF">G4Z02_05700</name>
</gene>
<keyword evidence="3" id="KW-1185">Reference proteome</keyword>
<accession>A0A7L7KSL9</accession>
<keyword evidence="1 2" id="KW-0238">DNA-binding</keyword>
<dbReference type="AlphaFoldDB" id="A0A7L7KSL9"/>
<evidence type="ECO:0000313" key="2">
    <source>
        <dbReference type="EMBL" id="QMS85262.1"/>
    </source>
</evidence>
<dbReference type="Gene3D" id="2.40.50.140">
    <property type="entry name" value="Nucleic acid-binding proteins"/>
    <property type="match status" value="1"/>
</dbReference>
<name>A0A7L7KSL9_9MOLU</name>
<evidence type="ECO:0000313" key="3">
    <source>
        <dbReference type="Proteomes" id="UP000514720"/>
    </source>
</evidence>
<dbReference type="GO" id="GO:0003697">
    <property type="term" value="F:single-stranded DNA binding"/>
    <property type="evidence" value="ECO:0007669"/>
    <property type="project" value="InterPro"/>
</dbReference>